<sequence length="81" mass="9185">MSMNALSRSSGFRLITRIGKFEISRTCTLCRSRVGFYDVVIESPLHSIQLSDLSPLEIGEVAFAYRSRILQIARCEPVEYV</sequence>
<dbReference type="InParanoid" id="A0A2P5FJJ9"/>
<proteinExistence type="predicted"/>
<comment type="caution">
    <text evidence="1">The sequence shown here is derived from an EMBL/GenBank/DDBJ whole genome shotgun (WGS) entry which is preliminary data.</text>
</comment>
<dbReference type="AlphaFoldDB" id="A0A2P5FJJ9"/>
<dbReference type="GO" id="GO:0016740">
    <property type="term" value="F:transferase activity"/>
    <property type="evidence" value="ECO:0007669"/>
    <property type="project" value="UniProtKB-KW"/>
</dbReference>
<dbReference type="PANTHER" id="PTHR42763:SF2">
    <property type="entry name" value="ADP-GLUCOSE PHOSPHORYLASE"/>
    <property type="match status" value="1"/>
</dbReference>
<evidence type="ECO:0000313" key="2">
    <source>
        <dbReference type="Proteomes" id="UP000237000"/>
    </source>
</evidence>
<evidence type="ECO:0000313" key="1">
    <source>
        <dbReference type="EMBL" id="PON97954.1"/>
    </source>
</evidence>
<accession>A0A2P5FJJ9</accession>
<dbReference type="PANTHER" id="PTHR42763">
    <property type="entry name" value="ADP-GLUCOSE PHOSPHORYLASE"/>
    <property type="match status" value="1"/>
</dbReference>
<protein>
    <submittedName>
        <fullName evidence="1">Galactose-1-phosphate uridyl transferase, class I</fullName>
    </submittedName>
</protein>
<dbReference type="STRING" id="63057.A0A2P5FJJ9"/>
<name>A0A2P5FJJ9_TREOI</name>
<dbReference type="Proteomes" id="UP000237000">
    <property type="component" value="Unassembled WGS sequence"/>
</dbReference>
<dbReference type="SUPFAM" id="SSF54197">
    <property type="entry name" value="HIT-like"/>
    <property type="match status" value="1"/>
</dbReference>
<keyword evidence="2" id="KW-1185">Reference proteome</keyword>
<organism evidence="1 2">
    <name type="scientific">Trema orientale</name>
    <name type="common">Charcoal tree</name>
    <name type="synonym">Celtis orientalis</name>
    <dbReference type="NCBI Taxonomy" id="63057"/>
    <lineage>
        <taxon>Eukaryota</taxon>
        <taxon>Viridiplantae</taxon>
        <taxon>Streptophyta</taxon>
        <taxon>Embryophyta</taxon>
        <taxon>Tracheophyta</taxon>
        <taxon>Spermatophyta</taxon>
        <taxon>Magnoliopsida</taxon>
        <taxon>eudicotyledons</taxon>
        <taxon>Gunneridae</taxon>
        <taxon>Pentapetalae</taxon>
        <taxon>rosids</taxon>
        <taxon>fabids</taxon>
        <taxon>Rosales</taxon>
        <taxon>Cannabaceae</taxon>
        <taxon>Trema</taxon>
    </lineage>
</organism>
<keyword evidence="1" id="KW-0808">Transferase</keyword>
<dbReference type="OrthoDB" id="10603332at2759"/>
<dbReference type="InterPro" id="IPR053177">
    <property type="entry name" value="ADP-glucose_phosphorylase"/>
</dbReference>
<dbReference type="EMBL" id="JXTC01000028">
    <property type="protein sequence ID" value="PON97954.1"/>
    <property type="molecule type" value="Genomic_DNA"/>
</dbReference>
<dbReference type="Gene3D" id="3.30.428.10">
    <property type="entry name" value="HIT-like"/>
    <property type="match status" value="1"/>
</dbReference>
<reference evidence="2" key="1">
    <citation type="submission" date="2016-06" db="EMBL/GenBank/DDBJ databases">
        <title>Parallel loss of symbiosis genes in relatives of nitrogen-fixing non-legume Parasponia.</title>
        <authorList>
            <person name="Van Velzen R."/>
            <person name="Holmer R."/>
            <person name="Bu F."/>
            <person name="Rutten L."/>
            <person name="Van Zeijl A."/>
            <person name="Liu W."/>
            <person name="Santuari L."/>
            <person name="Cao Q."/>
            <person name="Sharma T."/>
            <person name="Shen D."/>
            <person name="Roswanjaya Y."/>
            <person name="Wardhani T."/>
            <person name="Kalhor M.S."/>
            <person name="Jansen J."/>
            <person name="Van den Hoogen J."/>
            <person name="Gungor B."/>
            <person name="Hartog M."/>
            <person name="Hontelez J."/>
            <person name="Verver J."/>
            <person name="Yang W.-C."/>
            <person name="Schijlen E."/>
            <person name="Repin R."/>
            <person name="Schilthuizen M."/>
            <person name="Schranz E."/>
            <person name="Heidstra R."/>
            <person name="Miyata K."/>
            <person name="Fedorova E."/>
            <person name="Kohlen W."/>
            <person name="Bisseling T."/>
            <person name="Smit S."/>
            <person name="Geurts R."/>
        </authorList>
    </citation>
    <scope>NUCLEOTIDE SEQUENCE [LARGE SCALE GENOMIC DNA]</scope>
    <source>
        <strain evidence="2">cv. RG33-2</strain>
    </source>
</reference>
<dbReference type="InterPro" id="IPR036265">
    <property type="entry name" value="HIT-like_sf"/>
</dbReference>
<gene>
    <name evidence="1" type="ORF">TorRG33x02_062690</name>
</gene>